<dbReference type="Gene3D" id="3.50.100.10">
    <property type="entry name" value="protein il1583 domain"/>
    <property type="match status" value="1"/>
</dbReference>
<name>A0ABM9NB29_RICHE</name>
<evidence type="ECO:0000313" key="2">
    <source>
        <dbReference type="Proteomes" id="UP001642485"/>
    </source>
</evidence>
<dbReference type="Proteomes" id="UP001642485">
    <property type="component" value="Chromosome"/>
</dbReference>
<reference evidence="1 2" key="1">
    <citation type="submission" date="2024-02" db="EMBL/GenBank/DDBJ databases">
        <authorList>
            <person name="Nijsse B."/>
            <person name="Sprong H."/>
        </authorList>
    </citation>
    <scope>NUCLEOTIDE SEQUENCE [LARGE SCALE GENOMIC DNA]</scope>
    <source>
        <strain evidence="1">OB144</strain>
    </source>
</reference>
<dbReference type="EMBL" id="OZ018776">
    <property type="protein sequence ID" value="CAK9120590.1"/>
    <property type="molecule type" value="Genomic_DNA"/>
</dbReference>
<proteinExistence type="predicted"/>
<organism evidence="1 2">
    <name type="scientific">Rickettsia helvetica</name>
    <dbReference type="NCBI Taxonomy" id="35789"/>
    <lineage>
        <taxon>Bacteria</taxon>
        <taxon>Pseudomonadati</taxon>
        <taxon>Pseudomonadota</taxon>
        <taxon>Alphaproteobacteria</taxon>
        <taxon>Rickettsiales</taxon>
        <taxon>Rickettsiaceae</taxon>
        <taxon>Rickettsieae</taxon>
        <taxon>Rickettsia</taxon>
        <taxon>spotted fever group</taxon>
    </lineage>
</organism>
<dbReference type="RefSeq" id="WP_355404271.1">
    <property type="nucleotide sequence ID" value="NZ_OY974080.1"/>
</dbReference>
<evidence type="ECO:0008006" key="3">
    <source>
        <dbReference type="Google" id="ProtNLM"/>
    </source>
</evidence>
<keyword evidence="2" id="KW-1185">Reference proteome</keyword>
<protein>
    <recommendedName>
        <fullName evidence="3">DUF1543 domain-containing protein</fullName>
    </recommendedName>
</protein>
<gene>
    <name evidence="1" type="ORF">OB144RH_03060</name>
</gene>
<sequence length="119" mass="13781">MHLDAWGILNWADGYSIEIVDFEPNNNQAKLYFINLGGYDSKQFTELHKNIFVVAESEQEAKSRALQHITNWELPHKDYQFDVDKILNVSGFLNNKIKLTPCAKESPFEFICKYVPIGK</sequence>
<evidence type="ECO:0000313" key="1">
    <source>
        <dbReference type="EMBL" id="CAK9120590.1"/>
    </source>
</evidence>
<accession>A0ABM9NB29</accession>